<accession>A0AAV7MTJ8</accession>
<organism evidence="2 3">
    <name type="scientific">Pleurodeles waltl</name>
    <name type="common">Iberian ribbed newt</name>
    <dbReference type="NCBI Taxonomy" id="8319"/>
    <lineage>
        <taxon>Eukaryota</taxon>
        <taxon>Metazoa</taxon>
        <taxon>Chordata</taxon>
        <taxon>Craniata</taxon>
        <taxon>Vertebrata</taxon>
        <taxon>Euteleostomi</taxon>
        <taxon>Amphibia</taxon>
        <taxon>Batrachia</taxon>
        <taxon>Caudata</taxon>
        <taxon>Salamandroidea</taxon>
        <taxon>Salamandridae</taxon>
        <taxon>Pleurodelinae</taxon>
        <taxon>Pleurodeles</taxon>
    </lineage>
</organism>
<protein>
    <submittedName>
        <fullName evidence="2">Uncharacterized protein</fullName>
    </submittedName>
</protein>
<name>A0AAV7MTJ8_PLEWA</name>
<sequence>MPWGRNQSAVPTGRDAGSGTTEPCEAEKLVSRGREARDLEEEESCVVREQTSSRRREDEEEEASGWKTFAVTQEAERGTPATLLEKHGTIPCISLCS</sequence>
<dbReference type="EMBL" id="JANPWB010000013">
    <property type="protein sequence ID" value="KAJ1106676.1"/>
    <property type="molecule type" value="Genomic_DNA"/>
</dbReference>
<keyword evidence="3" id="KW-1185">Reference proteome</keyword>
<evidence type="ECO:0000313" key="2">
    <source>
        <dbReference type="EMBL" id="KAJ1106676.1"/>
    </source>
</evidence>
<feature type="compositionally biased region" description="Basic and acidic residues" evidence="1">
    <location>
        <begin position="25"/>
        <end position="37"/>
    </location>
</feature>
<evidence type="ECO:0000256" key="1">
    <source>
        <dbReference type="SAM" id="MobiDB-lite"/>
    </source>
</evidence>
<gene>
    <name evidence="2" type="ORF">NDU88_004077</name>
</gene>
<reference evidence="2" key="1">
    <citation type="journal article" date="2022" name="bioRxiv">
        <title>Sequencing and chromosome-scale assembly of the giantPleurodeles waltlgenome.</title>
        <authorList>
            <person name="Brown T."/>
            <person name="Elewa A."/>
            <person name="Iarovenko S."/>
            <person name="Subramanian E."/>
            <person name="Araus A.J."/>
            <person name="Petzold A."/>
            <person name="Susuki M."/>
            <person name="Suzuki K.-i.T."/>
            <person name="Hayashi T."/>
            <person name="Toyoda A."/>
            <person name="Oliveira C."/>
            <person name="Osipova E."/>
            <person name="Leigh N.D."/>
            <person name="Simon A."/>
            <person name="Yun M.H."/>
        </authorList>
    </citation>
    <scope>NUCLEOTIDE SEQUENCE</scope>
    <source>
        <strain evidence="2">20211129_DDA</strain>
        <tissue evidence="2">Liver</tissue>
    </source>
</reference>
<comment type="caution">
    <text evidence="2">The sequence shown here is derived from an EMBL/GenBank/DDBJ whole genome shotgun (WGS) entry which is preliminary data.</text>
</comment>
<dbReference type="Proteomes" id="UP001066276">
    <property type="component" value="Chromosome 9"/>
</dbReference>
<dbReference type="AlphaFoldDB" id="A0AAV7MTJ8"/>
<feature type="region of interest" description="Disordered" evidence="1">
    <location>
        <begin position="1"/>
        <end position="65"/>
    </location>
</feature>
<proteinExistence type="predicted"/>
<evidence type="ECO:0000313" key="3">
    <source>
        <dbReference type="Proteomes" id="UP001066276"/>
    </source>
</evidence>
<feature type="compositionally biased region" description="Polar residues" evidence="1">
    <location>
        <begin position="1"/>
        <end position="10"/>
    </location>
</feature>